<comment type="caution">
    <text evidence="2">The sequence shown here is derived from an EMBL/GenBank/DDBJ whole genome shotgun (WGS) entry which is preliminary data.</text>
</comment>
<dbReference type="AlphaFoldDB" id="A0A8J4C5N3"/>
<organism evidence="2 3">
    <name type="scientific">Volvox reticuliferus</name>
    <dbReference type="NCBI Taxonomy" id="1737510"/>
    <lineage>
        <taxon>Eukaryota</taxon>
        <taxon>Viridiplantae</taxon>
        <taxon>Chlorophyta</taxon>
        <taxon>core chlorophytes</taxon>
        <taxon>Chlorophyceae</taxon>
        <taxon>CS clade</taxon>
        <taxon>Chlamydomonadales</taxon>
        <taxon>Volvocaceae</taxon>
        <taxon>Volvox</taxon>
    </lineage>
</organism>
<sequence length="491" mass="53182">DSMAMPFSVRAPSSIRSNITFTFRHITETVCAIYRVYCQRQSALFPCMLTSRAPPELHDDCSVVMRLQQHEAERQANQRRGVGPCQATDSGQPTPPSQAAPAAAAAATAAVVGPLTCDFSMPEPLAQLPTPQQRLGSSQQLPQSQLQEHSDAPSQLHPPQLQPAAPQLQQLLLPQQPDQAAVALPSHLLAPGSLPDQAMQERDTSLPEVHQEHVDFLANLKPVVTSKGKGWQRVQGAPIAHTHVQTQAGATPEVHSCATIGTPWQQPAPGVAQPPQPASLPSQAHHHLQAQVEFSQVGAFSHFLCARCLEQQLHAQQPCTPYVASDCYQDHQSIRNGNQLQPSHGLEDLTHDPHHLQQPSSPPLQQPLQHQPRPLHPPEPIMAMQEQPQLGLGDILAPSQPPSLYTFEQMGDEHLPATLLPFISDDSDPLGLGSGLASIAADQLGYMGWPYPMSPDPFSPSAFLVTPSFMQGQCRSEQNRSVGAVQVGLQQ</sequence>
<name>A0A8J4C5N3_9CHLO</name>
<evidence type="ECO:0000313" key="2">
    <source>
        <dbReference type="EMBL" id="GIL75181.1"/>
    </source>
</evidence>
<gene>
    <name evidence="2" type="ORF">Vretifemale_5020</name>
</gene>
<evidence type="ECO:0000313" key="3">
    <source>
        <dbReference type="Proteomes" id="UP000747110"/>
    </source>
</evidence>
<evidence type="ECO:0000256" key="1">
    <source>
        <dbReference type="SAM" id="MobiDB-lite"/>
    </source>
</evidence>
<dbReference type="EMBL" id="BNCP01000007">
    <property type="protein sequence ID" value="GIL75181.1"/>
    <property type="molecule type" value="Genomic_DNA"/>
</dbReference>
<feature type="compositionally biased region" description="Low complexity" evidence="1">
    <location>
        <begin position="132"/>
        <end position="161"/>
    </location>
</feature>
<dbReference type="Proteomes" id="UP000747110">
    <property type="component" value="Unassembled WGS sequence"/>
</dbReference>
<protein>
    <submittedName>
        <fullName evidence="2">Uncharacterized protein</fullName>
    </submittedName>
</protein>
<feature type="region of interest" description="Disordered" evidence="1">
    <location>
        <begin position="122"/>
        <end position="161"/>
    </location>
</feature>
<feature type="region of interest" description="Disordered" evidence="1">
    <location>
        <begin position="334"/>
        <end position="377"/>
    </location>
</feature>
<keyword evidence="3" id="KW-1185">Reference proteome</keyword>
<reference evidence="2" key="1">
    <citation type="journal article" date="2021" name="Proc. Natl. Acad. Sci. U.S.A.">
        <title>Three genomes in the algal genus Volvox reveal the fate of a haploid sex-determining region after a transition to homothallism.</title>
        <authorList>
            <person name="Yamamoto K."/>
            <person name="Hamaji T."/>
            <person name="Kawai-Toyooka H."/>
            <person name="Matsuzaki R."/>
            <person name="Takahashi F."/>
            <person name="Nishimura Y."/>
            <person name="Kawachi M."/>
            <person name="Noguchi H."/>
            <person name="Minakuchi Y."/>
            <person name="Umen J.G."/>
            <person name="Toyoda A."/>
            <person name="Nozaki H."/>
        </authorList>
    </citation>
    <scope>NUCLEOTIDE SEQUENCE</scope>
    <source>
        <strain evidence="2">NIES-3786</strain>
    </source>
</reference>
<feature type="non-terminal residue" evidence="2">
    <location>
        <position position="1"/>
    </location>
</feature>
<feature type="region of interest" description="Disordered" evidence="1">
    <location>
        <begin position="72"/>
        <end position="102"/>
    </location>
</feature>
<accession>A0A8J4C5N3</accession>
<feature type="compositionally biased region" description="Basic and acidic residues" evidence="1">
    <location>
        <begin position="345"/>
        <end position="355"/>
    </location>
</feature>
<proteinExistence type="predicted"/>